<dbReference type="PANTHER" id="PTHR12526">
    <property type="entry name" value="GLYCOSYLTRANSFERASE"/>
    <property type="match status" value="1"/>
</dbReference>
<dbReference type="Pfam" id="PF13477">
    <property type="entry name" value="Glyco_trans_4_2"/>
    <property type="match status" value="1"/>
</dbReference>
<sequence length="380" mass="44201">MQISAIDMTMNNFLRPLNLATREAGWDVHCVCHEGPFTKQIKDDGFKFHNVKIDRKISPLSNLKSIIKLVKLFKKEKPQIVHVHTPVASVLGRIAAKIAGVPTIIYTAHGFYFHEGMSDKQYKFFFSIEKYIGRFCTDYIFTQSQEDYEVAKKHKFLRTSKIDHYVCISNGIDLENKYNYKLKTEIEKENLRKKLEIPDDHLIVSFIGRLVKEKGIVDLLDAYSLLKEKNITIIIMGMLPHGERDTTTHDFIKKYEANKNIKFVGHVNNAEDYLNLSDIFCLPSYREGMPRSIIEAMAMKNAILATNIRGSREEVINNETGYLFEVNRSDEIAKYIDYLNNNRELLDEFKEKGLIRAHELYDENKVVAKQLNIFNKFRKD</sequence>
<reference evidence="3 4" key="1">
    <citation type="submission" date="2019-01" db="EMBL/GenBank/DDBJ databases">
        <title>Draft genome sequences of the type strains of six Macrococcus species.</title>
        <authorList>
            <person name="Mazhar S."/>
            <person name="Altermann E."/>
            <person name="Hill C."/>
            <person name="Mcauliffe O."/>
        </authorList>
    </citation>
    <scope>NUCLEOTIDE SEQUENCE [LARGE SCALE GENOMIC DNA]</scope>
    <source>
        <strain evidence="3 4">ATCC 51825</strain>
    </source>
</reference>
<evidence type="ECO:0000259" key="1">
    <source>
        <dbReference type="Pfam" id="PF00534"/>
    </source>
</evidence>
<feature type="domain" description="Glycosyltransferase subfamily 4-like N-terminal" evidence="2">
    <location>
        <begin position="22"/>
        <end position="134"/>
    </location>
</feature>
<dbReference type="Gene3D" id="3.40.50.2000">
    <property type="entry name" value="Glycogen Phosphorylase B"/>
    <property type="match status" value="2"/>
</dbReference>
<gene>
    <name evidence="3" type="ORF">ERX55_02985</name>
</gene>
<comment type="caution">
    <text evidence="3">The sequence shown here is derived from an EMBL/GenBank/DDBJ whole genome shotgun (WGS) entry which is preliminary data.</text>
</comment>
<evidence type="ECO:0000313" key="4">
    <source>
        <dbReference type="Proteomes" id="UP000294843"/>
    </source>
</evidence>
<keyword evidence="3" id="KW-0808">Transferase</keyword>
<feature type="domain" description="Glycosyl transferase family 1" evidence="1">
    <location>
        <begin position="188"/>
        <end position="353"/>
    </location>
</feature>
<keyword evidence="4" id="KW-1185">Reference proteome</keyword>
<dbReference type="Pfam" id="PF00534">
    <property type="entry name" value="Glycos_transf_1"/>
    <property type="match status" value="1"/>
</dbReference>
<protein>
    <submittedName>
        <fullName evidence="3">Glycosyltransferase family 1 protein</fullName>
    </submittedName>
</protein>
<organism evidence="3 4">
    <name type="scientific">Macrococcus bovicus</name>
    <dbReference type="NCBI Taxonomy" id="69968"/>
    <lineage>
        <taxon>Bacteria</taxon>
        <taxon>Bacillati</taxon>
        <taxon>Bacillota</taxon>
        <taxon>Bacilli</taxon>
        <taxon>Bacillales</taxon>
        <taxon>Staphylococcaceae</taxon>
        <taxon>Macrococcus</taxon>
    </lineage>
</organism>
<accession>A0A4R6C2K1</accession>
<dbReference type="InterPro" id="IPR028098">
    <property type="entry name" value="Glyco_trans_4-like_N"/>
</dbReference>
<dbReference type="InterPro" id="IPR001296">
    <property type="entry name" value="Glyco_trans_1"/>
</dbReference>
<dbReference type="EMBL" id="SCWF01000002">
    <property type="protein sequence ID" value="TDM15069.1"/>
    <property type="molecule type" value="Genomic_DNA"/>
</dbReference>
<dbReference type="SUPFAM" id="SSF53756">
    <property type="entry name" value="UDP-Glycosyltransferase/glycogen phosphorylase"/>
    <property type="match status" value="1"/>
</dbReference>
<evidence type="ECO:0000313" key="3">
    <source>
        <dbReference type="EMBL" id="TDM15069.1"/>
    </source>
</evidence>
<dbReference type="Proteomes" id="UP000294843">
    <property type="component" value="Unassembled WGS sequence"/>
</dbReference>
<proteinExistence type="predicted"/>
<dbReference type="AlphaFoldDB" id="A0A4R6C2K1"/>
<evidence type="ECO:0000259" key="2">
    <source>
        <dbReference type="Pfam" id="PF13477"/>
    </source>
</evidence>
<name>A0A4R6C2K1_9STAP</name>
<dbReference type="OrthoDB" id="9806653at2"/>
<dbReference type="GO" id="GO:0016757">
    <property type="term" value="F:glycosyltransferase activity"/>
    <property type="evidence" value="ECO:0007669"/>
    <property type="project" value="InterPro"/>
</dbReference>
<dbReference type="CDD" id="cd03808">
    <property type="entry name" value="GT4_CapM-like"/>
    <property type="match status" value="1"/>
</dbReference>